<feature type="transmembrane region" description="Helical" evidence="1">
    <location>
        <begin position="6"/>
        <end position="28"/>
    </location>
</feature>
<dbReference type="Proteomes" id="UP000565715">
    <property type="component" value="Unassembled WGS sequence"/>
</dbReference>
<dbReference type="RefSeq" id="WP_068045649.1">
    <property type="nucleotide sequence ID" value="NZ_JAAXOO010000006.1"/>
</dbReference>
<name>A0A846XKS9_9NOCA</name>
<keyword evidence="1" id="KW-0472">Membrane</keyword>
<evidence type="ECO:0000256" key="1">
    <source>
        <dbReference type="SAM" id="Phobius"/>
    </source>
</evidence>
<accession>A0A846XKS9</accession>
<evidence type="ECO:0000313" key="2">
    <source>
        <dbReference type="EMBL" id="NKY35935.1"/>
    </source>
</evidence>
<dbReference type="AlphaFoldDB" id="A0A846XKS9"/>
<keyword evidence="1" id="KW-1133">Transmembrane helix</keyword>
<organism evidence="2 3">
    <name type="scientific">Nocardia speluncae</name>
    <dbReference type="NCBI Taxonomy" id="419477"/>
    <lineage>
        <taxon>Bacteria</taxon>
        <taxon>Bacillati</taxon>
        <taxon>Actinomycetota</taxon>
        <taxon>Actinomycetes</taxon>
        <taxon>Mycobacteriales</taxon>
        <taxon>Nocardiaceae</taxon>
        <taxon>Nocardia</taxon>
    </lineage>
</organism>
<comment type="caution">
    <text evidence="2">The sequence shown here is derived from an EMBL/GenBank/DDBJ whole genome shotgun (WGS) entry which is preliminary data.</text>
</comment>
<reference evidence="2 3" key="1">
    <citation type="submission" date="2020-04" db="EMBL/GenBank/DDBJ databases">
        <title>MicrobeNet Type strains.</title>
        <authorList>
            <person name="Nicholson A.C."/>
        </authorList>
    </citation>
    <scope>NUCLEOTIDE SEQUENCE [LARGE SCALE GENOMIC DNA]</scope>
    <source>
        <strain evidence="2 3">DSM 45078</strain>
    </source>
</reference>
<gene>
    <name evidence="2" type="ORF">HGA13_23085</name>
</gene>
<evidence type="ECO:0000313" key="3">
    <source>
        <dbReference type="Proteomes" id="UP000565715"/>
    </source>
</evidence>
<dbReference type="EMBL" id="JAAXOO010000006">
    <property type="protein sequence ID" value="NKY35935.1"/>
    <property type="molecule type" value="Genomic_DNA"/>
</dbReference>
<protein>
    <submittedName>
        <fullName evidence="2">Uncharacterized protein</fullName>
    </submittedName>
</protein>
<proteinExistence type="predicted"/>
<sequence length="119" mass="13229">MSTWNILHSIVLTAVLSGIAATVLGCAWPADPPRSLQRLEHRPHRRHPSHRPIGALPTPIAWTCGLPGVPLNLDDAHGAMRRHRNHDCPRKRAAYATLVAYGCVVPDSARRHYRQKARS</sequence>
<keyword evidence="1" id="KW-0812">Transmembrane</keyword>
<keyword evidence="3" id="KW-1185">Reference proteome</keyword>